<feature type="compositionally biased region" description="Polar residues" evidence="1">
    <location>
        <begin position="1163"/>
        <end position="1178"/>
    </location>
</feature>
<dbReference type="Pfam" id="PF15275">
    <property type="entry name" value="PEHE"/>
    <property type="match status" value="1"/>
</dbReference>
<feature type="region of interest" description="Disordered" evidence="1">
    <location>
        <begin position="695"/>
        <end position="714"/>
    </location>
</feature>
<feature type="compositionally biased region" description="Polar residues" evidence="1">
    <location>
        <begin position="417"/>
        <end position="427"/>
    </location>
</feature>
<dbReference type="SMART" id="SM01300">
    <property type="entry name" value="PEHE"/>
    <property type="match status" value="1"/>
</dbReference>
<dbReference type="AlphaFoldDB" id="A0AAD7S3M5"/>
<feature type="compositionally biased region" description="Low complexity" evidence="1">
    <location>
        <begin position="654"/>
        <end position="680"/>
    </location>
</feature>
<feature type="compositionally biased region" description="Polar residues" evidence="1">
    <location>
        <begin position="163"/>
        <end position="204"/>
    </location>
</feature>
<feature type="compositionally biased region" description="Polar residues" evidence="1">
    <location>
        <begin position="1113"/>
        <end position="1125"/>
    </location>
</feature>
<evidence type="ECO:0000256" key="1">
    <source>
        <dbReference type="SAM" id="MobiDB-lite"/>
    </source>
</evidence>
<reference evidence="3" key="1">
    <citation type="journal article" date="2023" name="Science">
        <title>Genome structures resolve the early diversification of teleost fishes.</title>
        <authorList>
            <person name="Parey E."/>
            <person name="Louis A."/>
            <person name="Montfort J."/>
            <person name="Bouchez O."/>
            <person name="Roques C."/>
            <person name="Iampietro C."/>
            <person name="Lluch J."/>
            <person name="Castinel A."/>
            <person name="Donnadieu C."/>
            <person name="Desvignes T."/>
            <person name="Floi Bucao C."/>
            <person name="Jouanno E."/>
            <person name="Wen M."/>
            <person name="Mejri S."/>
            <person name="Dirks R."/>
            <person name="Jansen H."/>
            <person name="Henkel C."/>
            <person name="Chen W.J."/>
            <person name="Zahm M."/>
            <person name="Cabau C."/>
            <person name="Klopp C."/>
            <person name="Thompson A.W."/>
            <person name="Robinson-Rechavi M."/>
            <person name="Braasch I."/>
            <person name="Lecointre G."/>
            <person name="Bobe J."/>
            <person name="Postlethwait J.H."/>
            <person name="Berthelot C."/>
            <person name="Roest Crollius H."/>
            <person name="Guiguen Y."/>
        </authorList>
    </citation>
    <scope>NUCLEOTIDE SEQUENCE</scope>
    <source>
        <strain evidence="3">NC1722</strain>
    </source>
</reference>
<dbReference type="GO" id="GO:0044545">
    <property type="term" value="C:NSL complex"/>
    <property type="evidence" value="ECO:0007669"/>
    <property type="project" value="TreeGrafter"/>
</dbReference>
<evidence type="ECO:0000259" key="2">
    <source>
        <dbReference type="PROSITE" id="PS52052"/>
    </source>
</evidence>
<proteinExistence type="predicted"/>
<accession>A0AAD7S3M5</accession>
<comment type="caution">
    <text evidence="3">The sequence shown here is derived from an EMBL/GenBank/DDBJ whole genome shotgun (WGS) entry which is preliminary data.</text>
</comment>
<protein>
    <recommendedName>
        <fullName evidence="2">PEHE domain-containing protein</fullName>
    </recommendedName>
</protein>
<evidence type="ECO:0000313" key="3">
    <source>
        <dbReference type="EMBL" id="KAJ8395208.1"/>
    </source>
</evidence>
<feature type="region of interest" description="Disordered" evidence="1">
    <location>
        <begin position="648"/>
        <end position="687"/>
    </location>
</feature>
<feature type="compositionally biased region" description="Acidic residues" evidence="1">
    <location>
        <begin position="972"/>
        <end position="985"/>
    </location>
</feature>
<dbReference type="PANTHER" id="PTHR22443">
    <property type="entry name" value="NON-SPECIFIC LETHAL 1, ISOFORM M"/>
    <property type="match status" value="1"/>
</dbReference>
<feature type="region of interest" description="Disordered" evidence="1">
    <location>
        <begin position="804"/>
        <end position="903"/>
    </location>
</feature>
<feature type="compositionally biased region" description="Basic and acidic residues" evidence="1">
    <location>
        <begin position="854"/>
        <end position="864"/>
    </location>
</feature>
<organism evidence="3 4">
    <name type="scientific">Aldrovandia affinis</name>
    <dbReference type="NCBI Taxonomy" id="143900"/>
    <lineage>
        <taxon>Eukaryota</taxon>
        <taxon>Metazoa</taxon>
        <taxon>Chordata</taxon>
        <taxon>Craniata</taxon>
        <taxon>Vertebrata</taxon>
        <taxon>Euteleostomi</taxon>
        <taxon>Actinopterygii</taxon>
        <taxon>Neopterygii</taxon>
        <taxon>Teleostei</taxon>
        <taxon>Notacanthiformes</taxon>
        <taxon>Halosauridae</taxon>
        <taxon>Aldrovandia</taxon>
    </lineage>
</organism>
<sequence>MYYYFNWPKMSGNAAGVGGGAAGILHRALGSGGGGCGELVNGDGTCAAAATATTTTLAQCSERETSVAEAQAYNDRNNTSYVDADSTGGNNDGLVVNNMDNAEEKRGCTQSGEYVLGCLSAVNGQGVHLKEAGSINIDHKPSGSQHGGGHSCFMAAASRKTASRQQRGSAGTNKNTNGESISAENEGSSLTATAENGSRKSGPTVTKRRGCSMSRAPKRVCFAGTTTIAHCGISDSGTRGPRLGYAPLRSTGGKSVLLLKSYNHTETPQPGHRTPTTEGHHRSSSREYVPGCDRSDNSIRQASVCPPSAVASSCVDNINSTDGRPPRTAKGRVRLYRVRSFMATTLGYNNRGSGGIAVNGVTDGTQGGSGVNPIITQTRSLGGRKGLPDGQEQQSGSGAQVCGVASSRAIGRKGPQRHNNNSPQNKGIQAPKEQTVEQNGVELTKNDASKGTPMGVCWDQAENTALGVERVPVETPSTELLEAGASEAQHRQGQLEERTERLWRRLQVVQVKQMERHVVQQLQGLAGAMGHRREGARARLQQALRPPHMPSSGELSRLARSCSEALHTAEGALDSDHTASSSGGESDGEERDGDSTPPRKNTIQDSSEWQWAKCRTGLGSRWVWLQAQVSELEYRIRALTELYTHLRQGKGRGPLQPTSSLPLPVTPLRGSRPSRPPNSSLCSTAEFPQSPLRKKLTEETPHPSPDPPGSPWSAARVRPLLRQRRRKLIHLGGSTPLGAKAVSVQCWCTPPAICVICAGNPPRCPVEMGASPWIRWAQLDLCLHPVLSFPPDMPLALQCGVPPRAGRRSHKAARPAGMPPPPSWLARRAQGSQKPGRLKRRPVCTPPPHGHLPPIHDRPSERSHRGLVTPAFLSQRTPFTDLAPRPATPPTPDTPIQPMRRRRGESSFDIDNLVMPLGLAGLGGGARVQKLQYKEILTPSWRQLDSPSPAPAGQAVPSPDPPEEDLRATVEEEKEQEDEEVEDLSDTAFLSRHAQCEHRERSRWGSWAQRRRRGRSSYRGEGKLTPRNLDQPPSPEPRTRLPSECGSWPSSPQEAPGTPGPMEELSFFILEEEQLAALPWERRSFPLSEEELQWLQEEEEEDDEELPEDPSSTNARSQSTDSGISVGSLELSPIALLPQPPPPMRQGQDLTTKPPATPAVTLLSRSQTQDSPSHQSPESALFPVPRSLTPKPPLPLLQTHPAPS</sequence>
<keyword evidence="4" id="KW-1185">Reference proteome</keyword>
<feature type="region of interest" description="Disordered" evidence="1">
    <location>
        <begin position="530"/>
        <end position="608"/>
    </location>
</feature>
<dbReference type="PROSITE" id="PS52052">
    <property type="entry name" value="PEHE"/>
    <property type="match status" value="1"/>
</dbReference>
<feature type="region of interest" description="Disordered" evidence="1">
    <location>
        <begin position="942"/>
        <end position="1068"/>
    </location>
</feature>
<feature type="compositionally biased region" description="Pro residues" evidence="1">
    <location>
        <begin position="886"/>
        <end position="895"/>
    </location>
</feature>
<feature type="region of interest" description="Disordered" evidence="1">
    <location>
        <begin position="1089"/>
        <end position="1204"/>
    </location>
</feature>
<feature type="compositionally biased region" description="Acidic residues" evidence="1">
    <location>
        <begin position="1089"/>
        <end position="1108"/>
    </location>
</feature>
<feature type="region of interest" description="Disordered" evidence="1">
    <location>
        <begin position="157"/>
        <end position="211"/>
    </location>
</feature>
<feature type="region of interest" description="Disordered" evidence="1">
    <location>
        <begin position="264"/>
        <end position="300"/>
    </location>
</feature>
<feature type="compositionally biased region" description="Polar residues" evidence="1">
    <location>
        <begin position="598"/>
        <end position="608"/>
    </location>
</feature>
<dbReference type="PANTHER" id="PTHR22443:SF14">
    <property type="entry name" value="KAT8 REGULATORY NSL COMPLEX SUBUNIT 1"/>
    <property type="match status" value="1"/>
</dbReference>
<dbReference type="InterPro" id="IPR029332">
    <property type="entry name" value="PEHE_dom"/>
</dbReference>
<feature type="region of interest" description="Disordered" evidence="1">
    <location>
        <begin position="378"/>
        <end position="434"/>
    </location>
</feature>
<dbReference type="InterPro" id="IPR026180">
    <property type="entry name" value="NSL1"/>
</dbReference>
<gene>
    <name evidence="3" type="ORF">AAFF_G00034100</name>
</gene>
<dbReference type="EMBL" id="JAINUG010000118">
    <property type="protein sequence ID" value="KAJ8395208.1"/>
    <property type="molecule type" value="Genomic_DNA"/>
</dbReference>
<feature type="domain" description="PEHE" evidence="2">
    <location>
        <begin position="935"/>
        <end position="1080"/>
    </location>
</feature>
<dbReference type="GO" id="GO:0035035">
    <property type="term" value="F:histone acetyltransferase binding"/>
    <property type="evidence" value="ECO:0007669"/>
    <property type="project" value="TreeGrafter"/>
</dbReference>
<evidence type="ECO:0000313" key="4">
    <source>
        <dbReference type="Proteomes" id="UP001221898"/>
    </source>
</evidence>
<name>A0AAD7S3M5_9TELE</name>
<feature type="compositionally biased region" description="Basic and acidic residues" evidence="1">
    <location>
        <begin position="994"/>
        <end position="1003"/>
    </location>
</feature>
<dbReference type="Proteomes" id="UP001221898">
    <property type="component" value="Unassembled WGS sequence"/>
</dbReference>